<dbReference type="EMBL" id="JAFBDR010000008">
    <property type="protein sequence ID" value="MBM7571269.1"/>
    <property type="molecule type" value="Genomic_DNA"/>
</dbReference>
<evidence type="ECO:0000256" key="4">
    <source>
        <dbReference type="ARBA" id="ARBA00048391"/>
    </source>
</evidence>
<evidence type="ECO:0000256" key="2">
    <source>
        <dbReference type="ARBA" id="ARBA00022679"/>
    </source>
</evidence>
<dbReference type="InterPro" id="IPR007848">
    <property type="entry name" value="Small_mtfrase_dom"/>
</dbReference>
<evidence type="ECO:0000259" key="7">
    <source>
        <dbReference type="Pfam" id="PF17827"/>
    </source>
</evidence>
<evidence type="ECO:0000259" key="6">
    <source>
        <dbReference type="Pfam" id="PF05175"/>
    </source>
</evidence>
<feature type="domain" description="Release factor glutamine methyltransferase N-terminal" evidence="7">
    <location>
        <begin position="11"/>
        <end position="80"/>
    </location>
</feature>
<comment type="caution">
    <text evidence="8">The sequence shown here is derived from an EMBL/GenBank/DDBJ whole genome shotgun (WGS) entry which is preliminary data.</text>
</comment>
<dbReference type="InterPro" id="IPR040758">
    <property type="entry name" value="PrmC_N"/>
</dbReference>
<dbReference type="Gene3D" id="1.10.8.10">
    <property type="entry name" value="DNA helicase RuvA subunit, C-terminal domain"/>
    <property type="match status" value="1"/>
</dbReference>
<keyword evidence="1 5" id="KW-0489">Methyltransferase</keyword>
<keyword evidence="2 5" id="KW-0808">Transferase</keyword>
<evidence type="ECO:0000256" key="5">
    <source>
        <dbReference type="HAMAP-Rule" id="MF_02126"/>
    </source>
</evidence>
<keyword evidence="9" id="KW-1185">Reference proteome</keyword>
<dbReference type="NCBIfam" id="TIGR03534">
    <property type="entry name" value="RF_mod_PrmC"/>
    <property type="match status" value="1"/>
</dbReference>
<dbReference type="PANTHER" id="PTHR18895:SF74">
    <property type="entry name" value="MTRF1L RELEASE FACTOR GLUTAMINE METHYLTRANSFERASE"/>
    <property type="match status" value="1"/>
</dbReference>
<keyword evidence="3 5" id="KW-0949">S-adenosyl-L-methionine</keyword>
<dbReference type="GO" id="GO:0032259">
    <property type="term" value="P:methylation"/>
    <property type="evidence" value="ECO:0007669"/>
    <property type="project" value="UniProtKB-KW"/>
</dbReference>
<dbReference type="Gene3D" id="3.40.50.150">
    <property type="entry name" value="Vaccinia Virus protein VP39"/>
    <property type="match status" value="1"/>
</dbReference>
<dbReference type="Pfam" id="PF17827">
    <property type="entry name" value="PrmC_N"/>
    <property type="match status" value="1"/>
</dbReference>
<evidence type="ECO:0000313" key="8">
    <source>
        <dbReference type="EMBL" id="MBM7571269.1"/>
    </source>
</evidence>
<dbReference type="EC" id="2.1.1.297" evidence="5"/>
<feature type="binding site" evidence="5">
    <location>
        <begin position="128"/>
        <end position="132"/>
    </location>
    <ligand>
        <name>S-adenosyl-L-methionine</name>
        <dbReference type="ChEBI" id="CHEBI:59789"/>
    </ligand>
</feature>
<comment type="function">
    <text evidence="5">Methylates the class 1 translation termination release factors RF1/PrfA and RF2/PrfB on the glutamine residue of the universally conserved GGQ motif.</text>
</comment>
<dbReference type="CDD" id="cd02440">
    <property type="entry name" value="AdoMet_MTases"/>
    <property type="match status" value="1"/>
</dbReference>
<name>A0ABS2MZD6_9BACI</name>
<accession>A0ABS2MZD6</accession>
<dbReference type="InterPro" id="IPR019874">
    <property type="entry name" value="RF_methyltr_PrmC"/>
</dbReference>
<organism evidence="8 9">
    <name type="scientific">Aquibacillus albus</name>
    <dbReference type="NCBI Taxonomy" id="1168171"/>
    <lineage>
        <taxon>Bacteria</taxon>
        <taxon>Bacillati</taxon>
        <taxon>Bacillota</taxon>
        <taxon>Bacilli</taxon>
        <taxon>Bacillales</taxon>
        <taxon>Bacillaceae</taxon>
        <taxon>Aquibacillus</taxon>
    </lineage>
</organism>
<evidence type="ECO:0000313" key="9">
    <source>
        <dbReference type="Proteomes" id="UP001296943"/>
    </source>
</evidence>
<feature type="binding site" evidence="5">
    <location>
        <position position="178"/>
    </location>
    <ligand>
        <name>S-adenosyl-L-methionine</name>
        <dbReference type="ChEBI" id="CHEBI:59789"/>
    </ligand>
</feature>
<feature type="binding site" evidence="5">
    <location>
        <position position="151"/>
    </location>
    <ligand>
        <name>S-adenosyl-L-methionine</name>
        <dbReference type="ChEBI" id="CHEBI:59789"/>
    </ligand>
</feature>
<dbReference type="PANTHER" id="PTHR18895">
    <property type="entry name" value="HEMK METHYLTRANSFERASE"/>
    <property type="match status" value="1"/>
</dbReference>
<dbReference type="InterPro" id="IPR002052">
    <property type="entry name" value="DNA_methylase_N6_adenine_CS"/>
</dbReference>
<evidence type="ECO:0000256" key="1">
    <source>
        <dbReference type="ARBA" id="ARBA00022603"/>
    </source>
</evidence>
<evidence type="ECO:0000256" key="3">
    <source>
        <dbReference type="ARBA" id="ARBA00022691"/>
    </source>
</evidence>
<dbReference type="NCBIfam" id="TIGR00536">
    <property type="entry name" value="hemK_fam"/>
    <property type="match status" value="1"/>
</dbReference>
<gene>
    <name evidence="5" type="primary">prmC</name>
    <name evidence="8" type="ORF">JOC48_001765</name>
</gene>
<dbReference type="InterPro" id="IPR050320">
    <property type="entry name" value="N5-glutamine_MTase"/>
</dbReference>
<dbReference type="PROSITE" id="PS00092">
    <property type="entry name" value="N6_MTASE"/>
    <property type="match status" value="1"/>
</dbReference>
<feature type="binding site" evidence="5">
    <location>
        <position position="195"/>
    </location>
    <ligand>
        <name>S-adenosyl-L-methionine</name>
        <dbReference type="ChEBI" id="CHEBI:59789"/>
    </ligand>
</feature>
<proteinExistence type="inferred from homology"/>
<dbReference type="Pfam" id="PF05175">
    <property type="entry name" value="MTS"/>
    <property type="match status" value="1"/>
</dbReference>
<comment type="similarity">
    <text evidence="5">Belongs to the protein N5-glutamine methyltransferase family. PrmC subfamily.</text>
</comment>
<dbReference type="InterPro" id="IPR029063">
    <property type="entry name" value="SAM-dependent_MTases_sf"/>
</dbReference>
<dbReference type="InterPro" id="IPR004556">
    <property type="entry name" value="HemK-like"/>
</dbReference>
<dbReference type="HAMAP" id="MF_02126">
    <property type="entry name" value="RF_methyltr_PrmC"/>
    <property type="match status" value="1"/>
</dbReference>
<dbReference type="GO" id="GO:0102559">
    <property type="term" value="F:peptide chain release factor N(5)-glutamine methyltransferase activity"/>
    <property type="evidence" value="ECO:0007669"/>
    <property type="project" value="UniProtKB-EC"/>
</dbReference>
<protein>
    <recommendedName>
        <fullName evidence="5">Release factor glutamine methyltransferase</fullName>
        <shortName evidence="5">RF MTase</shortName>
        <ecNumber evidence="5">2.1.1.297</ecNumber>
    </recommendedName>
    <alternativeName>
        <fullName evidence="5">N5-glutamine methyltransferase PrmC</fullName>
    </alternativeName>
    <alternativeName>
        <fullName evidence="5">Protein-(glutamine-N5) MTase PrmC</fullName>
    </alternativeName>
    <alternativeName>
        <fullName evidence="5">Protein-glutamine N-methyltransferase PrmC</fullName>
    </alternativeName>
</protein>
<comment type="catalytic activity">
    <reaction evidence="4 5">
        <text>L-glutaminyl-[peptide chain release factor] + S-adenosyl-L-methionine = N(5)-methyl-L-glutaminyl-[peptide chain release factor] + S-adenosyl-L-homocysteine + H(+)</text>
        <dbReference type="Rhea" id="RHEA:42896"/>
        <dbReference type="Rhea" id="RHEA-COMP:10271"/>
        <dbReference type="Rhea" id="RHEA-COMP:10272"/>
        <dbReference type="ChEBI" id="CHEBI:15378"/>
        <dbReference type="ChEBI" id="CHEBI:30011"/>
        <dbReference type="ChEBI" id="CHEBI:57856"/>
        <dbReference type="ChEBI" id="CHEBI:59789"/>
        <dbReference type="ChEBI" id="CHEBI:61891"/>
        <dbReference type="EC" id="2.1.1.297"/>
    </reaction>
</comment>
<reference evidence="8 9" key="1">
    <citation type="submission" date="2021-01" db="EMBL/GenBank/DDBJ databases">
        <title>Genomic Encyclopedia of Type Strains, Phase IV (KMG-IV): sequencing the most valuable type-strain genomes for metagenomic binning, comparative biology and taxonomic classification.</title>
        <authorList>
            <person name="Goeker M."/>
        </authorList>
    </citation>
    <scope>NUCLEOTIDE SEQUENCE [LARGE SCALE GENOMIC DNA]</scope>
    <source>
        <strain evidence="8 9">DSM 23711</strain>
    </source>
</reference>
<feature type="binding site" evidence="5">
    <location>
        <begin position="195"/>
        <end position="198"/>
    </location>
    <ligand>
        <name>substrate</name>
    </ligand>
</feature>
<dbReference type="SUPFAM" id="SSF53335">
    <property type="entry name" value="S-adenosyl-L-methionine-dependent methyltransferases"/>
    <property type="match status" value="1"/>
</dbReference>
<sequence>MSKMKTMQIHEALSWASLFLQEHNREPKVAEILLLHHLSMTKVQLLSSLREPIPAEKQEAFIQAIHIHAETGVPVQHLTGTETFYGRSFRVNQHVLIPRPETEELVEGVLAYVDSIHFPKPTRVLDIGTGSGIIAITLKLERPDLQVYASDISEQALAVAADNAQQLGADISFEQGDFLEPFLNKQTEAQIIVSNPPYIPYEEEPTLSDTVKNFDPELALFAEDDGLAAYKKMVQQSEKILQSPGLLAFEIGYQQGEAVRALIHNTYPESKAHVRKDINKKDRMVFATL</sequence>
<feature type="domain" description="Methyltransferase small" evidence="6">
    <location>
        <begin position="120"/>
        <end position="198"/>
    </location>
</feature>
<dbReference type="Proteomes" id="UP001296943">
    <property type="component" value="Unassembled WGS sequence"/>
</dbReference>